<evidence type="ECO:0000313" key="1">
    <source>
        <dbReference type="EMBL" id="VDO63806.1"/>
    </source>
</evidence>
<dbReference type="WBParaSite" id="SCUD_0000078401-mRNA-1">
    <property type="protein sequence ID" value="SCUD_0000078401-mRNA-1"/>
    <property type="gene ID" value="SCUD_0000078401"/>
</dbReference>
<organism evidence="3">
    <name type="scientific">Schistosoma curassoni</name>
    <dbReference type="NCBI Taxonomy" id="6186"/>
    <lineage>
        <taxon>Eukaryota</taxon>
        <taxon>Metazoa</taxon>
        <taxon>Spiralia</taxon>
        <taxon>Lophotrochozoa</taxon>
        <taxon>Platyhelminthes</taxon>
        <taxon>Trematoda</taxon>
        <taxon>Digenea</taxon>
        <taxon>Strigeidida</taxon>
        <taxon>Schistosomatoidea</taxon>
        <taxon>Schistosomatidae</taxon>
        <taxon>Schistosoma</taxon>
    </lineage>
</organism>
<accession>A0A183JDM2</accession>
<sequence length="91" mass="10171">MVKSESHLIGNLVLLNNRSASISHTVDKVGSNRQASTDGIKRGGLFSTGPINWFTKSYSGSGRRFVMVVGSRPKCNIFIYFHRRVRSKEKV</sequence>
<dbReference type="EMBL" id="UZAK01000580">
    <property type="protein sequence ID" value="VDO63806.1"/>
    <property type="molecule type" value="Genomic_DNA"/>
</dbReference>
<proteinExistence type="predicted"/>
<evidence type="ECO:0000313" key="2">
    <source>
        <dbReference type="Proteomes" id="UP000279833"/>
    </source>
</evidence>
<dbReference type="AlphaFoldDB" id="A0A183JDM2"/>
<protein>
    <submittedName>
        <fullName evidence="3">Transposase</fullName>
    </submittedName>
</protein>
<reference evidence="1 2" key="2">
    <citation type="submission" date="2018-11" db="EMBL/GenBank/DDBJ databases">
        <authorList>
            <consortium name="Pathogen Informatics"/>
        </authorList>
    </citation>
    <scope>NUCLEOTIDE SEQUENCE [LARGE SCALE GENOMIC DNA]</scope>
    <source>
        <strain evidence="1">Dakar</strain>
        <strain evidence="2">Dakar, Senegal</strain>
    </source>
</reference>
<dbReference type="Proteomes" id="UP000279833">
    <property type="component" value="Unassembled WGS sequence"/>
</dbReference>
<gene>
    <name evidence="1" type="ORF">SCUD_LOCUS785</name>
</gene>
<reference evidence="3" key="1">
    <citation type="submission" date="2016-06" db="UniProtKB">
        <authorList>
            <consortium name="WormBaseParasite"/>
        </authorList>
    </citation>
    <scope>IDENTIFICATION</scope>
</reference>
<evidence type="ECO:0000313" key="3">
    <source>
        <dbReference type="WBParaSite" id="SCUD_0000078401-mRNA-1"/>
    </source>
</evidence>
<name>A0A183JDM2_9TREM</name>
<keyword evidence="2" id="KW-1185">Reference proteome</keyword>